<sequence>MDIAVVEKKPEDVFRNFNIFLGLREDGTEVAIKRMSKSNYEVLKNEEVILRHPELDRPYIVRYVDAAEDENFGYLCLQLCEYTLEEHIKNEHDPLMLKELVKQILESLKVLHCGNPEIIHRDLKPQNVLIDVTGRARLADFGISRRLLKGQTTLLTRSAGTRCWMARETLEEESVSYKKSTDIQVKSVAGMLIYYILSGGHHPFGDISFKCESNIYYGKYSLDHVQDVVAKDLIECMINKEPKDRPKVEECLNHPFFWTSEAIMLHLC</sequence>
<evidence type="ECO:0000259" key="1">
    <source>
        <dbReference type="PROSITE" id="PS50011"/>
    </source>
</evidence>
<dbReference type="PROSITE" id="PS50011">
    <property type="entry name" value="PROTEIN_KINASE_DOM"/>
    <property type="match status" value="1"/>
</dbReference>
<organism evidence="2">
    <name type="scientific">Pundamilia nyererei</name>
    <dbReference type="NCBI Taxonomy" id="303518"/>
    <lineage>
        <taxon>Eukaryota</taxon>
        <taxon>Metazoa</taxon>
        <taxon>Chordata</taxon>
        <taxon>Craniata</taxon>
        <taxon>Vertebrata</taxon>
        <taxon>Euteleostomi</taxon>
        <taxon>Actinopterygii</taxon>
        <taxon>Neopterygii</taxon>
        <taxon>Teleostei</taxon>
        <taxon>Neoteleostei</taxon>
        <taxon>Acanthomorphata</taxon>
        <taxon>Ovalentaria</taxon>
        <taxon>Cichlomorphae</taxon>
        <taxon>Cichliformes</taxon>
        <taxon>Cichlidae</taxon>
        <taxon>African cichlids</taxon>
        <taxon>Pseudocrenilabrinae</taxon>
        <taxon>Haplochromini</taxon>
        <taxon>Pundamilia</taxon>
    </lineage>
</organism>
<dbReference type="GO" id="GO:0004674">
    <property type="term" value="F:protein serine/threonine kinase activity"/>
    <property type="evidence" value="ECO:0007669"/>
    <property type="project" value="InterPro"/>
</dbReference>
<dbReference type="Pfam" id="PF00069">
    <property type="entry name" value="Pkinase"/>
    <property type="match status" value="1"/>
</dbReference>
<dbReference type="InterPro" id="IPR045133">
    <property type="entry name" value="IRE1/2-like"/>
</dbReference>
<dbReference type="InterPro" id="IPR008271">
    <property type="entry name" value="Ser/Thr_kinase_AS"/>
</dbReference>
<dbReference type="GO" id="GO:0051082">
    <property type="term" value="F:unfolded protein binding"/>
    <property type="evidence" value="ECO:0007669"/>
    <property type="project" value="TreeGrafter"/>
</dbReference>
<dbReference type="GO" id="GO:0005524">
    <property type="term" value="F:ATP binding"/>
    <property type="evidence" value="ECO:0007669"/>
    <property type="project" value="InterPro"/>
</dbReference>
<dbReference type="STRING" id="303518.ENSPNYP00000008814"/>
<dbReference type="Ensembl" id="ENSPNYT00000009023.1">
    <property type="protein sequence ID" value="ENSPNYP00000008814.1"/>
    <property type="gene ID" value="ENSPNYG00000006707.1"/>
</dbReference>
<dbReference type="GO" id="GO:0004521">
    <property type="term" value="F:RNA endonuclease activity"/>
    <property type="evidence" value="ECO:0007669"/>
    <property type="project" value="InterPro"/>
</dbReference>
<feature type="domain" description="Protein kinase" evidence="1">
    <location>
        <begin position="1"/>
        <end position="257"/>
    </location>
</feature>
<dbReference type="GO" id="GO:1990604">
    <property type="term" value="C:IRE1-TRAF2-ASK1 complex"/>
    <property type="evidence" value="ECO:0007669"/>
    <property type="project" value="TreeGrafter"/>
</dbReference>
<dbReference type="AlphaFoldDB" id="A0A3B4FGD4"/>
<evidence type="ECO:0000313" key="2">
    <source>
        <dbReference type="Ensembl" id="ENSPNYP00000008814.1"/>
    </source>
</evidence>
<name>A0A3B4FGD4_9CICH</name>
<dbReference type="InterPro" id="IPR011009">
    <property type="entry name" value="Kinase-like_dom_sf"/>
</dbReference>
<dbReference type="PANTHER" id="PTHR13954:SF28">
    <property type="match status" value="1"/>
</dbReference>
<protein>
    <recommendedName>
        <fullName evidence="1">Protein kinase domain-containing protein</fullName>
    </recommendedName>
</protein>
<dbReference type="SUPFAM" id="SSF56112">
    <property type="entry name" value="Protein kinase-like (PK-like)"/>
    <property type="match status" value="1"/>
</dbReference>
<dbReference type="SMART" id="SM00220">
    <property type="entry name" value="S_TKc"/>
    <property type="match status" value="1"/>
</dbReference>
<dbReference type="InterPro" id="IPR000719">
    <property type="entry name" value="Prot_kinase_dom"/>
</dbReference>
<reference evidence="2" key="1">
    <citation type="submission" date="2023-09" db="UniProtKB">
        <authorList>
            <consortium name="Ensembl"/>
        </authorList>
    </citation>
    <scope>IDENTIFICATION</scope>
</reference>
<accession>A0A3B4FGD4</accession>
<dbReference type="Gene3D" id="1.10.510.10">
    <property type="entry name" value="Transferase(Phosphotransferase) domain 1"/>
    <property type="match status" value="1"/>
</dbReference>
<dbReference type="GO" id="GO:0036498">
    <property type="term" value="P:IRE1-mediated unfolded protein response"/>
    <property type="evidence" value="ECO:0007669"/>
    <property type="project" value="TreeGrafter"/>
</dbReference>
<dbReference type="GO" id="GO:0070059">
    <property type="term" value="P:intrinsic apoptotic signaling pathway in response to endoplasmic reticulum stress"/>
    <property type="evidence" value="ECO:0007669"/>
    <property type="project" value="TreeGrafter"/>
</dbReference>
<proteinExistence type="predicted"/>
<dbReference type="PANTHER" id="PTHR13954">
    <property type="entry name" value="IRE1-RELATED"/>
    <property type="match status" value="1"/>
</dbReference>
<dbReference type="PROSITE" id="PS00108">
    <property type="entry name" value="PROTEIN_KINASE_ST"/>
    <property type="match status" value="1"/>
</dbReference>
<dbReference type="GeneTree" id="ENSGT00940000165054"/>